<evidence type="ECO:0008006" key="6">
    <source>
        <dbReference type="Google" id="ProtNLM"/>
    </source>
</evidence>
<feature type="compositionally biased region" description="Basic and acidic residues" evidence="3">
    <location>
        <begin position="268"/>
        <end position="279"/>
    </location>
</feature>
<comment type="caution">
    <text evidence="4">The sequence shown here is derived from an EMBL/GenBank/DDBJ whole genome shotgun (WGS) entry which is preliminary data.</text>
</comment>
<feature type="region of interest" description="Disordered" evidence="3">
    <location>
        <begin position="593"/>
        <end position="612"/>
    </location>
</feature>
<feature type="region of interest" description="Disordered" evidence="3">
    <location>
        <begin position="1"/>
        <end position="417"/>
    </location>
</feature>
<organism evidence="4 5">
    <name type="scientific">Lepraria neglecta</name>
    <dbReference type="NCBI Taxonomy" id="209136"/>
    <lineage>
        <taxon>Eukaryota</taxon>
        <taxon>Fungi</taxon>
        <taxon>Dikarya</taxon>
        <taxon>Ascomycota</taxon>
        <taxon>Pezizomycotina</taxon>
        <taxon>Lecanoromycetes</taxon>
        <taxon>OSLEUM clade</taxon>
        <taxon>Lecanoromycetidae</taxon>
        <taxon>Lecanorales</taxon>
        <taxon>Lecanorineae</taxon>
        <taxon>Stereocaulaceae</taxon>
        <taxon>Lepraria</taxon>
    </lineage>
</organism>
<accession>A0AAE0DMR6</accession>
<dbReference type="PANTHER" id="PTHR15074">
    <property type="entry name" value="METHYL-CPG-BINDING PROTEIN"/>
    <property type="match status" value="1"/>
</dbReference>
<feature type="compositionally biased region" description="Low complexity" evidence="3">
    <location>
        <begin position="288"/>
        <end position="297"/>
    </location>
</feature>
<feature type="region of interest" description="Disordered" evidence="3">
    <location>
        <begin position="728"/>
        <end position="768"/>
    </location>
</feature>
<dbReference type="GO" id="GO:0003677">
    <property type="term" value="F:DNA binding"/>
    <property type="evidence" value="ECO:0007669"/>
    <property type="project" value="InterPro"/>
</dbReference>
<feature type="compositionally biased region" description="Polar residues" evidence="3">
    <location>
        <begin position="303"/>
        <end position="315"/>
    </location>
</feature>
<dbReference type="GO" id="GO:0005634">
    <property type="term" value="C:nucleus"/>
    <property type="evidence" value="ECO:0007669"/>
    <property type="project" value="UniProtKB-SubCell"/>
</dbReference>
<feature type="compositionally biased region" description="Basic and acidic residues" evidence="3">
    <location>
        <begin position="170"/>
        <end position="232"/>
    </location>
</feature>
<evidence type="ECO:0000313" key="4">
    <source>
        <dbReference type="EMBL" id="KAK3175873.1"/>
    </source>
</evidence>
<reference evidence="4" key="1">
    <citation type="submission" date="2022-11" db="EMBL/GenBank/DDBJ databases">
        <title>Chromosomal genome sequence assembly and mating type (MAT) locus characterization of the leprose asexual lichenized fungus Lepraria neglecta (Nyl.) Erichsen.</title>
        <authorList>
            <person name="Allen J.L."/>
            <person name="Pfeffer B."/>
        </authorList>
    </citation>
    <scope>NUCLEOTIDE SEQUENCE</scope>
    <source>
        <strain evidence="4">Allen 5258</strain>
    </source>
</reference>
<evidence type="ECO:0000256" key="3">
    <source>
        <dbReference type="SAM" id="MobiDB-lite"/>
    </source>
</evidence>
<dbReference type="AlphaFoldDB" id="A0AAE0DMR6"/>
<keyword evidence="2" id="KW-0539">Nucleus</keyword>
<dbReference type="PANTHER" id="PTHR15074:SF5">
    <property type="entry name" value="5-METHYLCYTOSINE G_T MISMATCH-SPECIFIC DNA GLYCOSYLASE"/>
    <property type="match status" value="1"/>
</dbReference>
<sequence length="905" mass="99502">MPSAKPRDKEREKDRDTPSRPKEKSRHRSSRALTADKAATPPERRSTNTSPTTTKRRASMPMPELEERGTSTSPLGSKTSLPYPSFSKAHSKEAVGSRDNVANPRLSYYTPDPTDLDQEKDQDQGNGNGIQNTTGVAPPSPPESTVDQDIELEKPREKSKVKMTIVESPHGSDPEEEKPKVEKIKARKTRAEITRDESSEVQKPKARKSDVEKRRLEKPKATTVKLERKPSDLQKAAEYLGRKLRRASSEASERPKDPPPQTPKSRNSLREAGKDDDKSTLSARRSKPGTPSKPSTPWKLRPNQATVEDSTSSIASGRKPAISDLSSLPKSEITNTSTTDSGATERPITPHADRNSSPATDPDSSPRTPTLAEPQFPPSGKATPFSALGEHEHSGAFIDSLPPPPPPPPPEVPMPTVDYLMQHGGLPNPVPKSLLNAGQSIPTTQVASTMAAQYFSPINKLLDDYNRVISRNGSLAVATGYRSIARRLLDRLEAVFARDISSETCTCVLCQASEDYDASPDDKRGVSWGEIFEYVSDRQELPQWPAFVMDATQTGLCISASEHIPPMQKLDVDVPEEFWDHYIRQSKKTKSSVDRWLDSQPQCPSSPPQDVDDETLTFAMLTRLEPEQRPVFSSLIGVIPSRPNSTTGEPLINPQSSLLQNTGLAIQRLYRLPDLPRDPESAMYLLTNPDLHNVLATLAAISDGEWEILISGRFDGFLRSGADDNFYANIPPPSRGPSRGPTPLLPPSRGPTPFSRNATPATGAVGAPVTVDEENEIGALAEVEREIFLGMEALEDAFEALHNKAHTVRCAMIDRHAGLARANQRRRGSMLPEARLGTPASQWESETDDGFDDAASELMPDDSASNISTSRRRRVKRRYERRTPALVEEEDEDGSAVGSRAGRWR</sequence>
<feature type="compositionally biased region" description="Polar residues" evidence="3">
    <location>
        <begin position="70"/>
        <end position="82"/>
    </location>
</feature>
<feature type="compositionally biased region" description="Basic and acidic residues" evidence="3">
    <location>
        <begin position="1"/>
        <end position="22"/>
    </location>
</feature>
<feature type="region of interest" description="Disordered" evidence="3">
    <location>
        <begin position="824"/>
        <end position="905"/>
    </location>
</feature>
<feature type="compositionally biased region" description="Acidic residues" evidence="3">
    <location>
        <begin position="845"/>
        <end position="855"/>
    </location>
</feature>
<proteinExistence type="predicted"/>
<feature type="compositionally biased region" description="Polar residues" evidence="3">
    <location>
        <begin position="355"/>
        <end position="368"/>
    </location>
</feature>
<feature type="compositionally biased region" description="Basic residues" evidence="3">
    <location>
        <begin position="870"/>
        <end position="880"/>
    </location>
</feature>
<keyword evidence="5" id="KW-1185">Reference proteome</keyword>
<name>A0AAE0DMR6_9LECA</name>
<evidence type="ECO:0000313" key="5">
    <source>
        <dbReference type="Proteomes" id="UP001276659"/>
    </source>
</evidence>
<gene>
    <name evidence="4" type="ORF">OEA41_007195</name>
</gene>
<dbReference type="Proteomes" id="UP001276659">
    <property type="component" value="Unassembled WGS sequence"/>
</dbReference>
<evidence type="ECO:0000256" key="2">
    <source>
        <dbReference type="ARBA" id="ARBA00023242"/>
    </source>
</evidence>
<dbReference type="InterPro" id="IPR045138">
    <property type="entry name" value="MeCP2/MBD4"/>
</dbReference>
<comment type="subcellular location">
    <subcellularLocation>
        <location evidence="1">Nucleus</location>
    </subcellularLocation>
</comment>
<feature type="compositionally biased region" description="Basic and acidic residues" evidence="3">
    <location>
        <begin position="247"/>
        <end position="257"/>
    </location>
</feature>
<feature type="compositionally biased region" description="Pro residues" evidence="3">
    <location>
        <begin position="401"/>
        <end position="413"/>
    </location>
</feature>
<protein>
    <recommendedName>
        <fullName evidence="6">5-Methylcytosine G/T mismatch-specific DNA glycosylase</fullName>
    </recommendedName>
</protein>
<feature type="compositionally biased region" description="Basic and acidic residues" evidence="3">
    <location>
        <begin position="151"/>
        <end position="160"/>
    </location>
</feature>
<evidence type="ECO:0000256" key="1">
    <source>
        <dbReference type="ARBA" id="ARBA00004123"/>
    </source>
</evidence>
<feature type="compositionally biased region" description="Polar residues" evidence="3">
    <location>
        <begin position="324"/>
        <end position="342"/>
    </location>
</feature>
<dbReference type="EMBL" id="JASNWA010000004">
    <property type="protein sequence ID" value="KAK3175873.1"/>
    <property type="molecule type" value="Genomic_DNA"/>
</dbReference>